<evidence type="ECO:0000313" key="2">
    <source>
        <dbReference type="RefSeq" id="XP_029656197.1"/>
    </source>
</evidence>
<dbReference type="RefSeq" id="XP_029656197.1">
    <property type="nucleotide sequence ID" value="XM_029800337.1"/>
</dbReference>
<accession>A0A6P7U3U9</accession>
<proteinExistence type="predicted"/>
<name>A0A6P7U3U9_9MOLL</name>
<dbReference type="Proteomes" id="UP000515154">
    <property type="component" value="Unplaced"/>
</dbReference>
<keyword evidence="1" id="KW-1185">Reference proteome</keyword>
<protein>
    <submittedName>
        <fullName evidence="2">Protein ZBED8-like</fullName>
    </submittedName>
</protein>
<gene>
    <name evidence="2" type="primary">LOC115230116</name>
</gene>
<reference evidence="2" key="1">
    <citation type="submission" date="2025-08" db="UniProtKB">
        <authorList>
            <consortium name="RefSeq"/>
        </authorList>
    </citation>
    <scope>IDENTIFICATION</scope>
</reference>
<dbReference type="PANTHER" id="PTHR45913">
    <property type="entry name" value="EPM2A-INTERACTING PROTEIN 1"/>
    <property type="match status" value="1"/>
</dbReference>
<dbReference type="AlphaFoldDB" id="A0A6P7U3U9"/>
<dbReference type="SUPFAM" id="SSF53098">
    <property type="entry name" value="Ribonuclease H-like"/>
    <property type="match status" value="1"/>
</dbReference>
<dbReference type="PANTHER" id="PTHR45913:SF19">
    <property type="entry name" value="LOW QUALITY PROTEIN: ZINC FINGER BED DOMAIN-CONTAINING PROTEIN 5-LIKE"/>
    <property type="match status" value="1"/>
</dbReference>
<dbReference type="InterPro" id="IPR012337">
    <property type="entry name" value="RNaseH-like_sf"/>
</dbReference>
<dbReference type="KEGG" id="osn:115230116"/>
<feature type="non-terminal residue" evidence="2">
    <location>
        <position position="271"/>
    </location>
</feature>
<sequence>MIIAKNKAAHNSGEKLIKPAALEMARILFGPDAVTKLKDIPLSNDSVSRRISELSSDILKQLIERINKSKCRISIQLDESTDISNVCQLVSYVRFVDDENIIDEFLFCLEMDGHTRGEDIFNIFDNFMKTNKIQWDKVGSICTDGAPVMIGHQSGLVTRIKDLVPDIVTRHCALHKYALCSKTMCSSLRETLNTIVKVINYIRSRPLNHRIFQTLCEELGNESLQMELLEIQSDSILKAKYLEVGIPAFFSYLPGKFKNFKKFATKIIAMF</sequence>
<organism evidence="1 2">
    <name type="scientific">Octopus sinensis</name>
    <name type="common">East Asian common octopus</name>
    <dbReference type="NCBI Taxonomy" id="2607531"/>
    <lineage>
        <taxon>Eukaryota</taxon>
        <taxon>Metazoa</taxon>
        <taxon>Spiralia</taxon>
        <taxon>Lophotrochozoa</taxon>
        <taxon>Mollusca</taxon>
        <taxon>Cephalopoda</taxon>
        <taxon>Coleoidea</taxon>
        <taxon>Octopodiformes</taxon>
        <taxon>Octopoda</taxon>
        <taxon>Incirrata</taxon>
        <taxon>Octopodidae</taxon>
        <taxon>Octopus</taxon>
    </lineage>
</organism>
<evidence type="ECO:0000313" key="1">
    <source>
        <dbReference type="Proteomes" id="UP000515154"/>
    </source>
</evidence>